<dbReference type="GO" id="GO:0003677">
    <property type="term" value="F:DNA binding"/>
    <property type="evidence" value="ECO:0007669"/>
    <property type="project" value="InterPro"/>
</dbReference>
<dbReference type="EMBL" id="DSEU01000069">
    <property type="protein sequence ID" value="HEM67822.1"/>
    <property type="molecule type" value="Genomic_DNA"/>
</dbReference>
<evidence type="ECO:0000313" key="2">
    <source>
        <dbReference type="EMBL" id="HEM67822.1"/>
    </source>
</evidence>
<dbReference type="GO" id="GO:0006313">
    <property type="term" value="P:DNA transposition"/>
    <property type="evidence" value="ECO:0007669"/>
    <property type="project" value="InterPro"/>
</dbReference>
<dbReference type="PANTHER" id="PTHR33360:SF2">
    <property type="entry name" value="TRANSPOSASE FOR INSERTION SEQUENCE ELEMENT IS200"/>
    <property type="match status" value="1"/>
</dbReference>
<organism evidence="2">
    <name type="scientific">Ignisphaera aggregans</name>
    <dbReference type="NCBI Taxonomy" id="334771"/>
    <lineage>
        <taxon>Archaea</taxon>
        <taxon>Thermoproteota</taxon>
        <taxon>Thermoprotei</taxon>
        <taxon>Desulfurococcales</taxon>
        <taxon>Desulfurococcaceae</taxon>
        <taxon>Ignisphaera</taxon>
    </lineage>
</organism>
<accession>A0A7J2U6H9</accession>
<evidence type="ECO:0000259" key="1">
    <source>
        <dbReference type="SMART" id="SM01321"/>
    </source>
</evidence>
<dbReference type="PANTHER" id="PTHR33360">
    <property type="entry name" value="TRANSPOSASE FOR INSERTION SEQUENCE ELEMENT IS200"/>
    <property type="match status" value="1"/>
</dbReference>
<sequence>MEGESLEWTRLRSTRHARYWCGYHFVWILKYRRDILVGEVAEYTREVLSEILGELGCESLALEVMPDYVHVFALCPPRHSPAYIVNYLKGKSARKILQRFPELRTKTARGKLWSRSYLVATVGNVTADIVKRYVEEQWGKER</sequence>
<dbReference type="NCBIfam" id="NF033573">
    <property type="entry name" value="transpos_IS200"/>
    <property type="match status" value="1"/>
</dbReference>
<dbReference type="SUPFAM" id="SSF143422">
    <property type="entry name" value="Transposase IS200-like"/>
    <property type="match status" value="1"/>
</dbReference>
<dbReference type="Pfam" id="PF01797">
    <property type="entry name" value="Y1_Tnp"/>
    <property type="match status" value="1"/>
</dbReference>
<dbReference type="SMART" id="SM01321">
    <property type="entry name" value="Y1_Tnp"/>
    <property type="match status" value="1"/>
</dbReference>
<dbReference type="Gene3D" id="3.30.70.1290">
    <property type="entry name" value="Transposase IS200-like"/>
    <property type="match status" value="1"/>
</dbReference>
<reference evidence="2" key="1">
    <citation type="journal article" date="2020" name="mSystems">
        <title>Genome- and Community-Level Interaction Insights into Carbon Utilization and Element Cycling Functions of Hydrothermarchaeota in Hydrothermal Sediment.</title>
        <authorList>
            <person name="Zhou Z."/>
            <person name="Liu Y."/>
            <person name="Xu W."/>
            <person name="Pan J."/>
            <person name="Luo Z.H."/>
            <person name="Li M."/>
        </authorList>
    </citation>
    <scope>NUCLEOTIDE SEQUENCE [LARGE SCALE GENOMIC DNA]</scope>
    <source>
        <strain evidence="2">SpSt-125</strain>
    </source>
</reference>
<feature type="domain" description="Transposase IS200-like" evidence="1">
    <location>
        <begin position="19"/>
        <end position="137"/>
    </location>
</feature>
<gene>
    <name evidence="2" type="primary">tnpA</name>
    <name evidence="2" type="ORF">ENO26_09725</name>
</gene>
<protein>
    <submittedName>
        <fullName evidence="2">IS200/IS605 family transposase</fullName>
    </submittedName>
</protein>
<proteinExistence type="predicted"/>
<comment type="caution">
    <text evidence="2">The sequence shown here is derived from an EMBL/GenBank/DDBJ whole genome shotgun (WGS) entry which is preliminary data.</text>
</comment>
<dbReference type="InterPro" id="IPR002686">
    <property type="entry name" value="Transposase_17"/>
</dbReference>
<dbReference type="AlphaFoldDB" id="A0A7J2U6H9"/>
<name>A0A7J2U6H9_9CREN</name>
<dbReference type="InterPro" id="IPR036515">
    <property type="entry name" value="Transposase_17_sf"/>
</dbReference>
<dbReference type="GO" id="GO:0004803">
    <property type="term" value="F:transposase activity"/>
    <property type="evidence" value="ECO:0007669"/>
    <property type="project" value="InterPro"/>
</dbReference>